<dbReference type="SUPFAM" id="SSF52058">
    <property type="entry name" value="L domain-like"/>
    <property type="match status" value="1"/>
</dbReference>
<dbReference type="GO" id="GO:0016020">
    <property type="term" value="C:membrane"/>
    <property type="evidence" value="ECO:0007669"/>
    <property type="project" value="UniProtKB-SubCell"/>
</dbReference>
<feature type="signal peptide" evidence="8">
    <location>
        <begin position="1"/>
        <end position="19"/>
    </location>
</feature>
<dbReference type="InterPro" id="IPR013210">
    <property type="entry name" value="LRR_N_plant-typ"/>
</dbReference>
<dbReference type="EMBL" id="GISG01010765">
    <property type="protein sequence ID" value="MBA4616258.1"/>
    <property type="molecule type" value="Transcribed_RNA"/>
</dbReference>
<dbReference type="FunFam" id="3.80.10.10:FF:000129">
    <property type="entry name" value="Leucine-rich repeat receptor-like kinase"/>
    <property type="match status" value="1"/>
</dbReference>
<name>A0A7C8YEI6_OPUST</name>
<proteinExistence type="predicted"/>
<evidence type="ECO:0000256" key="7">
    <source>
        <dbReference type="ARBA" id="ARBA00023136"/>
    </source>
</evidence>
<keyword evidence="5" id="KW-0677">Repeat</keyword>
<dbReference type="InterPro" id="IPR001611">
    <property type="entry name" value="Leu-rich_rpt"/>
</dbReference>
<comment type="subcellular location">
    <subcellularLocation>
        <location evidence="1">Membrane</location>
        <topology evidence="1">Single-pass membrane protein</topology>
    </subcellularLocation>
</comment>
<dbReference type="Gene3D" id="3.80.10.10">
    <property type="entry name" value="Ribonuclease Inhibitor"/>
    <property type="match status" value="1"/>
</dbReference>
<evidence type="ECO:0000256" key="2">
    <source>
        <dbReference type="ARBA" id="ARBA00022614"/>
    </source>
</evidence>
<evidence type="ECO:0000256" key="1">
    <source>
        <dbReference type="ARBA" id="ARBA00004167"/>
    </source>
</evidence>
<keyword evidence="2" id="KW-0433">Leucine-rich repeat</keyword>
<reference evidence="10" key="2">
    <citation type="submission" date="2020-07" db="EMBL/GenBank/DDBJ databases">
        <authorList>
            <person name="Vera ALvarez R."/>
            <person name="Arias-Moreno D.M."/>
            <person name="Jimenez-Jacinto V."/>
            <person name="Jimenez-Bremont J.F."/>
            <person name="Swaminathan K."/>
            <person name="Moose S.P."/>
            <person name="Guerrero-Gonzalez M.L."/>
            <person name="Marino-Ramirez L."/>
            <person name="Landsman D."/>
            <person name="Rodriguez-Kessler M."/>
            <person name="Delgado-Sanchez P."/>
        </authorList>
    </citation>
    <scope>NUCLEOTIDE SEQUENCE</scope>
    <source>
        <tissue evidence="10">Cladode</tissue>
    </source>
</reference>
<evidence type="ECO:0000256" key="6">
    <source>
        <dbReference type="ARBA" id="ARBA00022989"/>
    </source>
</evidence>
<sequence length="133" mass="13731">MGSIFVVLAVACFLPYVAASPEVDALCALKTSLNASPGQLSDWRPNQVDPCTWTNVKCDPASKAVVSVTLSSMGFSGILSPEIGILGNLTTLELQGNAITGKIPDEIGNLSSLTSLDLENNHLTGGIPSCLGV</sequence>
<evidence type="ECO:0000256" key="8">
    <source>
        <dbReference type="SAM" id="SignalP"/>
    </source>
</evidence>
<accession>A0A7C8YEI6</accession>
<dbReference type="Pfam" id="PF13855">
    <property type="entry name" value="LRR_8"/>
    <property type="match status" value="1"/>
</dbReference>
<organism evidence="10">
    <name type="scientific">Opuntia streptacantha</name>
    <name type="common">Prickly pear cactus</name>
    <name type="synonym">Opuntia cardona</name>
    <dbReference type="NCBI Taxonomy" id="393608"/>
    <lineage>
        <taxon>Eukaryota</taxon>
        <taxon>Viridiplantae</taxon>
        <taxon>Streptophyta</taxon>
        <taxon>Embryophyta</taxon>
        <taxon>Tracheophyta</taxon>
        <taxon>Spermatophyta</taxon>
        <taxon>Magnoliopsida</taxon>
        <taxon>eudicotyledons</taxon>
        <taxon>Gunneridae</taxon>
        <taxon>Pentapetalae</taxon>
        <taxon>Caryophyllales</taxon>
        <taxon>Cactineae</taxon>
        <taxon>Cactaceae</taxon>
        <taxon>Opuntioideae</taxon>
        <taxon>Opuntia</taxon>
    </lineage>
</organism>
<keyword evidence="10" id="KW-0675">Receptor</keyword>
<reference evidence="10" key="1">
    <citation type="journal article" date="2013" name="J. Plant Res.">
        <title>Effect of fungi and light on seed germination of three Opuntia species from semiarid lands of central Mexico.</title>
        <authorList>
            <person name="Delgado-Sanchez P."/>
            <person name="Jimenez-Bremont J.F."/>
            <person name="Guerrero-Gonzalez Mde L."/>
            <person name="Flores J."/>
        </authorList>
    </citation>
    <scope>NUCLEOTIDE SEQUENCE</scope>
    <source>
        <tissue evidence="10">Cladode</tissue>
    </source>
</reference>
<keyword evidence="10" id="KW-0808">Transferase</keyword>
<dbReference type="AlphaFoldDB" id="A0A7C8YEI6"/>
<evidence type="ECO:0000256" key="3">
    <source>
        <dbReference type="ARBA" id="ARBA00022692"/>
    </source>
</evidence>
<dbReference type="EC" id="2.7.11.30" evidence="10"/>
<evidence type="ECO:0000313" key="10">
    <source>
        <dbReference type="EMBL" id="MBA4616258.1"/>
    </source>
</evidence>
<evidence type="ECO:0000256" key="4">
    <source>
        <dbReference type="ARBA" id="ARBA00022729"/>
    </source>
</evidence>
<dbReference type="InterPro" id="IPR032675">
    <property type="entry name" value="LRR_dom_sf"/>
</dbReference>
<keyword evidence="6" id="KW-1133">Transmembrane helix</keyword>
<feature type="chain" id="PRO_5027902389" evidence="8">
    <location>
        <begin position="20"/>
        <end position="133"/>
    </location>
</feature>
<protein>
    <submittedName>
        <fullName evidence="10">Receptor protein serine/threonine kinase</fullName>
        <ecNumber evidence="10">2.7.11.30</ecNumber>
    </submittedName>
</protein>
<keyword evidence="3" id="KW-0812">Transmembrane</keyword>
<evidence type="ECO:0000256" key="5">
    <source>
        <dbReference type="ARBA" id="ARBA00022737"/>
    </source>
</evidence>
<keyword evidence="10" id="KW-0418">Kinase</keyword>
<evidence type="ECO:0000259" key="9">
    <source>
        <dbReference type="Pfam" id="PF08263"/>
    </source>
</evidence>
<dbReference type="PANTHER" id="PTHR47988">
    <property type="entry name" value="SOMATIC EMBRYOGENESIS RECEPTOR KINASE 1"/>
    <property type="match status" value="1"/>
</dbReference>
<dbReference type="Pfam" id="PF08263">
    <property type="entry name" value="LRRNT_2"/>
    <property type="match status" value="1"/>
</dbReference>
<keyword evidence="4 8" id="KW-0732">Signal</keyword>
<dbReference type="GO" id="GO:0004675">
    <property type="term" value="F:transmembrane receptor protein serine/threonine kinase activity"/>
    <property type="evidence" value="ECO:0007669"/>
    <property type="project" value="UniProtKB-EC"/>
</dbReference>
<keyword evidence="7" id="KW-0472">Membrane</keyword>
<feature type="domain" description="Leucine-rich repeat-containing N-terminal plant-type" evidence="9">
    <location>
        <begin position="20"/>
        <end position="59"/>
    </location>
</feature>